<feature type="domain" description="Peptidase M16 C-terminal" evidence="1">
    <location>
        <begin position="390"/>
        <end position="504"/>
    </location>
</feature>
<dbReference type="GO" id="GO:0046872">
    <property type="term" value="F:metal ion binding"/>
    <property type="evidence" value="ECO:0007669"/>
    <property type="project" value="InterPro"/>
</dbReference>
<reference evidence="3" key="1">
    <citation type="journal article" date="2016" name="Nat. Commun.">
        <title>The Gonium pectorale genome demonstrates co-option of cell cycle regulation during the evolution of multicellularity.</title>
        <authorList>
            <person name="Hanschen E.R."/>
            <person name="Marriage T.N."/>
            <person name="Ferris P.J."/>
            <person name="Hamaji T."/>
            <person name="Toyoda A."/>
            <person name="Fujiyama A."/>
            <person name="Neme R."/>
            <person name="Noguchi H."/>
            <person name="Minakuchi Y."/>
            <person name="Suzuki M."/>
            <person name="Kawai-Toyooka H."/>
            <person name="Smith D.R."/>
            <person name="Sparks H."/>
            <person name="Anderson J."/>
            <person name="Bakaric R."/>
            <person name="Luria V."/>
            <person name="Karger A."/>
            <person name="Kirschner M.W."/>
            <person name="Durand P.M."/>
            <person name="Michod R.E."/>
            <person name="Nozaki H."/>
            <person name="Olson B.J."/>
        </authorList>
    </citation>
    <scope>NUCLEOTIDE SEQUENCE [LARGE SCALE GENOMIC DNA]</scope>
    <source>
        <strain evidence="3">NIES-2863</strain>
    </source>
</reference>
<proteinExistence type="predicted"/>
<keyword evidence="3" id="KW-1185">Reference proteome</keyword>
<dbReference type="AlphaFoldDB" id="A0A150GSP1"/>
<dbReference type="InterPro" id="IPR007863">
    <property type="entry name" value="Peptidase_M16_C"/>
</dbReference>
<accession>A0A150GSP1</accession>
<feature type="domain" description="Peptidase M16 C-terminal" evidence="1">
    <location>
        <begin position="278"/>
        <end position="338"/>
    </location>
</feature>
<dbReference type="Gene3D" id="3.30.830.10">
    <property type="entry name" value="Metalloenzyme, LuxS/M16 peptidase-like"/>
    <property type="match status" value="2"/>
</dbReference>
<evidence type="ECO:0000259" key="1">
    <source>
        <dbReference type="Pfam" id="PF05193"/>
    </source>
</evidence>
<gene>
    <name evidence="2" type="ORF">GPECTOR_8g103</name>
</gene>
<dbReference type="PANTHER" id="PTHR11851">
    <property type="entry name" value="METALLOPROTEASE"/>
    <property type="match status" value="1"/>
</dbReference>
<sequence>MLQRTGGVAPIRPASIVLTGPFAPPLATARPLQSHQGLPATLASSAELLDIRPIALAAPAQQLTAGLVAEPPASAAGSVASLAGPRFTGPEVLEALPPLPAEFPPLPELKLPKYSTATLRNGLRVFLLRDEEVPLVRVTLLMRGGQYASPPDKVGLASLTTYVQRAGGSTAHPAASLDGRLEELAASIELGAGPQAISADMACLAEDTEEVMGLMAEVIRSPVLPADKLAIYQAQLLNALEHQNDNPGSIARRKITKLLYGPDSAYARTPTKAAVSAISTDDLRAYAQRWERPDAAVLGVVGSFEPRKMLQLLEKEFGSWAPAPGQPDAPPAVPRSPPPALPLVVEATSPAAETAETAGTAGAGTSVVKVAAATASSAALTPVANASAPHRPVVYLVDRPGLTQANVLTAEPGITLSDPDVFALDVLGGVFNSFGGQLFDTLRSREGLAYSVSGSWDSPPDHQGLFLAGGQTSAPGEFLRSLRQLLARAASDPPSEAELEAAKAETLNSFAFNFASTSSQLQRILVYDLLGLPQDYLFRYFRGIEAVGRADVAAAAQRHLHAERQAVVVVGDREMAQPSLEAAGFEVLPMRLEDAA</sequence>
<dbReference type="Pfam" id="PF05193">
    <property type="entry name" value="Peptidase_M16_C"/>
    <property type="match status" value="2"/>
</dbReference>
<evidence type="ECO:0000313" key="2">
    <source>
        <dbReference type="EMBL" id="KXZ52708.1"/>
    </source>
</evidence>
<comment type="caution">
    <text evidence="2">The sequence shown here is derived from an EMBL/GenBank/DDBJ whole genome shotgun (WGS) entry which is preliminary data.</text>
</comment>
<protein>
    <recommendedName>
        <fullName evidence="1">Peptidase M16 C-terminal domain-containing protein</fullName>
    </recommendedName>
</protein>
<dbReference type="PANTHER" id="PTHR11851:SF225">
    <property type="entry name" value="NON-PEPTIDASE HOMOLOG YMXG"/>
    <property type="match status" value="1"/>
</dbReference>
<dbReference type="InterPro" id="IPR050361">
    <property type="entry name" value="MPP/UQCRC_Complex"/>
</dbReference>
<organism evidence="2 3">
    <name type="scientific">Gonium pectorale</name>
    <name type="common">Green alga</name>
    <dbReference type="NCBI Taxonomy" id="33097"/>
    <lineage>
        <taxon>Eukaryota</taxon>
        <taxon>Viridiplantae</taxon>
        <taxon>Chlorophyta</taxon>
        <taxon>core chlorophytes</taxon>
        <taxon>Chlorophyceae</taxon>
        <taxon>CS clade</taxon>
        <taxon>Chlamydomonadales</taxon>
        <taxon>Volvocaceae</taxon>
        <taxon>Gonium</taxon>
    </lineage>
</organism>
<dbReference type="STRING" id="33097.A0A150GSP1"/>
<dbReference type="EMBL" id="LSYV01000009">
    <property type="protein sequence ID" value="KXZ52708.1"/>
    <property type="molecule type" value="Genomic_DNA"/>
</dbReference>
<dbReference type="OrthoDB" id="4365at2759"/>
<name>A0A150GSP1_GONPE</name>
<evidence type="ECO:0000313" key="3">
    <source>
        <dbReference type="Proteomes" id="UP000075714"/>
    </source>
</evidence>
<dbReference type="InterPro" id="IPR011249">
    <property type="entry name" value="Metalloenz_LuxS/M16"/>
</dbReference>
<dbReference type="SUPFAM" id="SSF63411">
    <property type="entry name" value="LuxS/MPP-like metallohydrolase"/>
    <property type="match status" value="2"/>
</dbReference>
<dbReference type="Proteomes" id="UP000075714">
    <property type="component" value="Unassembled WGS sequence"/>
</dbReference>